<accession>A0A0X8FJS3</accession>
<name>A0A0X8FJS3_9LACT</name>
<dbReference type="GO" id="GO:0005518">
    <property type="term" value="F:collagen binding"/>
    <property type="evidence" value="ECO:0007669"/>
    <property type="project" value="InterPro"/>
</dbReference>
<evidence type="ECO:0000256" key="6">
    <source>
        <dbReference type="SAM" id="MobiDB-lite"/>
    </source>
</evidence>
<feature type="region of interest" description="Disordered" evidence="6">
    <location>
        <begin position="40"/>
        <end position="83"/>
    </location>
</feature>
<reference evidence="8 9" key="1">
    <citation type="journal article" date="2016" name="Genome Announc.">
        <title>Complete Genome Sequences of Aerococcus christensenii CCUG 28831T, Aerococcus sanguinicola CCUG 43001T, Aerococcus urinae CCUG 36881T, Aerococcus urinaeequi CCUG 28094T, Aerococcus urinaehominis CCUG 42038 BT, and Aerococcus viridans CCUG 4311T.</title>
        <authorList>
            <person name="Carkaci D."/>
            <person name="Dargis R."/>
            <person name="Nielsen X.C."/>
            <person name="Skovgaard O."/>
            <person name="Fuursted K."/>
            <person name="Christensen J.J."/>
        </authorList>
    </citation>
    <scope>NUCLEOTIDE SEQUENCE [LARGE SCALE GENOMIC DNA]</scope>
    <source>
        <strain evidence="8 9">CCUG42038B</strain>
    </source>
</reference>
<comment type="subcellular location">
    <subcellularLocation>
        <location evidence="1">Secreted</location>
        <location evidence="1">Cell wall</location>
        <topology evidence="1">Peptidoglycan-anchor</topology>
    </subcellularLocation>
</comment>
<evidence type="ECO:0000313" key="8">
    <source>
        <dbReference type="EMBL" id="AMB98615.1"/>
    </source>
</evidence>
<evidence type="ECO:0000256" key="1">
    <source>
        <dbReference type="ARBA" id="ARBA00004168"/>
    </source>
</evidence>
<keyword evidence="5" id="KW-0572">Peptidoglycan-anchor</keyword>
<dbReference type="STRING" id="128944.AWM75_00775"/>
<dbReference type="InterPro" id="IPR041171">
    <property type="entry name" value="SDR_Ig"/>
</dbReference>
<sequence>MIKKRYFTSVAAITAFLIVSNSEVLADQSQVGSYSDVSQEASFDSLQSSRSEFQDTSKDEKAEASGADSPADSEPSDLTNQSAEAEIDAEAKLSVENGRDLSAQAVVTDQKIIKDSKQITEGEKLGYWDQFQINHKVSFADDVVIHVGDTYTYQLPDIVRLPHSKSFTVFNEDQVAVGQGHADDSKQEIQVTFSDYFTNNPLNKSLKIWADVVFDKTKVTANSKQNLLGYDIHVGENNGIDADERLYQYGYITDKADIIQWVARINFAQAKYPNLTYQVALPSAQTLVSDSIEIIEAAINPSGNGYKVLRYLDPSQFVRFNAQGFVMNLGATLASYIVNYKTQALDGGKGDQYHNDVQITGQAQYRVSTPLVAAGGEANGDQAVTPEPKPNPQLPEQKPERPNRKPHCIIVFKWCQPFKWVNRLIYKWHNFLGRCWWGQAQTQMPHYQMPSYQPRKRSFYGRRIFINRFF</sequence>
<feature type="compositionally biased region" description="Basic and acidic residues" evidence="6">
    <location>
        <begin position="52"/>
        <end position="63"/>
    </location>
</feature>
<keyword evidence="9" id="KW-1185">Reference proteome</keyword>
<dbReference type="RefSeq" id="WP_067977274.1">
    <property type="nucleotide sequence ID" value="NZ_CP014163.1"/>
</dbReference>
<keyword evidence="3" id="KW-0964">Secreted</keyword>
<feature type="chain" id="PRO_5043321407" evidence="7">
    <location>
        <begin position="27"/>
        <end position="470"/>
    </location>
</feature>
<evidence type="ECO:0000313" key="9">
    <source>
        <dbReference type="Proteomes" id="UP000062260"/>
    </source>
</evidence>
<dbReference type="Proteomes" id="UP000062260">
    <property type="component" value="Chromosome"/>
</dbReference>
<proteinExistence type="predicted"/>
<dbReference type="InterPro" id="IPR011252">
    <property type="entry name" value="Fibrogen-bd_dom1"/>
</dbReference>
<dbReference type="GO" id="GO:0007155">
    <property type="term" value="P:cell adhesion"/>
    <property type="evidence" value="ECO:0007669"/>
    <property type="project" value="InterPro"/>
</dbReference>
<evidence type="ECO:0000256" key="4">
    <source>
        <dbReference type="ARBA" id="ARBA00022729"/>
    </source>
</evidence>
<reference evidence="9" key="2">
    <citation type="submission" date="2016-01" db="EMBL/GenBank/DDBJ databases">
        <title>Six Aerococcus type strain genome sequencing and assembly using PacBio and Illumina Hiseq.</title>
        <authorList>
            <person name="Carkaci D."/>
            <person name="Dargis R."/>
            <person name="Nielsen X.C."/>
            <person name="Skovgaard O."/>
            <person name="Fuursted K."/>
            <person name="Christensen J.J."/>
        </authorList>
    </citation>
    <scope>NUCLEOTIDE SEQUENCE [LARGE SCALE GENOMIC DNA]</scope>
    <source>
        <strain evidence="9">CCUG42038B</strain>
    </source>
</reference>
<feature type="region of interest" description="Disordered" evidence="6">
    <location>
        <begin position="376"/>
        <end position="403"/>
    </location>
</feature>
<organism evidence="8 9">
    <name type="scientific">Aerococcus urinaehominis</name>
    <dbReference type="NCBI Taxonomy" id="128944"/>
    <lineage>
        <taxon>Bacteria</taxon>
        <taxon>Bacillati</taxon>
        <taxon>Bacillota</taxon>
        <taxon>Bacilli</taxon>
        <taxon>Lactobacillales</taxon>
        <taxon>Aerococcaceae</taxon>
        <taxon>Aerococcus</taxon>
    </lineage>
</organism>
<keyword evidence="2" id="KW-0134">Cell wall</keyword>
<feature type="signal peptide" evidence="7">
    <location>
        <begin position="1"/>
        <end position="26"/>
    </location>
</feature>
<dbReference type="Pfam" id="PF17961">
    <property type="entry name" value="Big_8"/>
    <property type="match status" value="1"/>
</dbReference>
<dbReference type="KEGG" id="auh:AWM75_00775"/>
<dbReference type="EMBL" id="CP014163">
    <property type="protein sequence ID" value="AMB98615.1"/>
    <property type="molecule type" value="Genomic_DNA"/>
</dbReference>
<dbReference type="InterPro" id="IPR008456">
    <property type="entry name" value="Collagen-bd_dom"/>
</dbReference>
<evidence type="ECO:0000256" key="7">
    <source>
        <dbReference type="SAM" id="SignalP"/>
    </source>
</evidence>
<feature type="compositionally biased region" description="Polar residues" evidence="6">
    <location>
        <begin position="40"/>
        <end position="51"/>
    </location>
</feature>
<dbReference type="SUPFAM" id="SSF49401">
    <property type="entry name" value="Bacterial adhesins"/>
    <property type="match status" value="2"/>
</dbReference>
<protein>
    <submittedName>
        <fullName evidence="8">Uncharacterized protein</fullName>
    </submittedName>
</protein>
<dbReference type="InterPro" id="IPR008966">
    <property type="entry name" value="Adhesion_dom_sf"/>
</dbReference>
<evidence type="ECO:0000256" key="3">
    <source>
        <dbReference type="ARBA" id="ARBA00022525"/>
    </source>
</evidence>
<evidence type="ECO:0000256" key="2">
    <source>
        <dbReference type="ARBA" id="ARBA00022512"/>
    </source>
</evidence>
<keyword evidence="4 7" id="KW-0732">Signal</keyword>
<dbReference type="Gene3D" id="2.60.40.1280">
    <property type="match status" value="1"/>
</dbReference>
<dbReference type="OrthoDB" id="1744455at2"/>
<gene>
    <name evidence="8" type="ORF">AWM75_00775</name>
</gene>
<evidence type="ECO:0000256" key="5">
    <source>
        <dbReference type="ARBA" id="ARBA00023088"/>
    </source>
</evidence>
<dbReference type="AlphaFoldDB" id="A0A0X8FJS3"/>
<dbReference type="Gene3D" id="2.60.40.740">
    <property type="match status" value="1"/>
</dbReference>
<dbReference type="Pfam" id="PF05737">
    <property type="entry name" value="Collagen_bind"/>
    <property type="match status" value="1"/>
</dbReference>